<evidence type="ECO:0000256" key="1">
    <source>
        <dbReference type="ARBA" id="ARBA00022603"/>
    </source>
</evidence>
<dbReference type="Gene3D" id="3.30.70.1170">
    <property type="entry name" value="Sun protein, domain 3"/>
    <property type="match status" value="1"/>
</dbReference>
<evidence type="ECO:0000256" key="5">
    <source>
        <dbReference type="PROSITE-ProRule" id="PRU01023"/>
    </source>
</evidence>
<keyword evidence="3 5" id="KW-0949">S-adenosyl-L-methionine</keyword>
<keyword evidence="2 5" id="KW-0808">Transferase</keyword>
<evidence type="ECO:0000256" key="4">
    <source>
        <dbReference type="ARBA" id="ARBA00022884"/>
    </source>
</evidence>
<gene>
    <name evidence="7" type="ORF">KSMBR1_3091</name>
</gene>
<proteinExistence type="inferred from homology"/>
<dbReference type="AlphaFoldDB" id="A0A2C9CI46"/>
<dbReference type="GO" id="GO:0001510">
    <property type="term" value="P:RNA methylation"/>
    <property type="evidence" value="ECO:0007669"/>
    <property type="project" value="InterPro"/>
</dbReference>
<comment type="similarity">
    <text evidence="5">Belongs to the class I-like SAM-binding methyltransferase superfamily. RsmB/NOP family.</text>
</comment>
<dbReference type="GO" id="GO:0008173">
    <property type="term" value="F:RNA methyltransferase activity"/>
    <property type="evidence" value="ECO:0007669"/>
    <property type="project" value="InterPro"/>
</dbReference>
<keyword evidence="8" id="KW-1185">Reference proteome</keyword>
<dbReference type="InterPro" id="IPR023267">
    <property type="entry name" value="RCMT"/>
</dbReference>
<dbReference type="InterPro" id="IPR049560">
    <property type="entry name" value="MeTrfase_RsmB-F_NOP2_cat"/>
</dbReference>
<dbReference type="PROSITE" id="PS51686">
    <property type="entry name" value="SAM_MT_RSMB_NOP"/>
    <property type="match status" value="1"/>
</dbReference>
<dbReference type="InterPro" id="IPR001678">
    <property type="entry name" value="MeTrfase_RsmB-F_NOP2_dom"/>
</dbReference>
<feature type="binding site" evidence="5">
    <location>
        <begin position="296"/>
        <end position="302"/>
    </location>
    <ligand>
        <name>S-adenosyl-L-methionine</name>
        <dbReference type="ChEBI" id="CHEBI:59789"/>
    </ligand>
</feature>
<dbReference type="KEGG" id="kst:KSMBR1_3091"/>
<feature type="domain" description="SAM-dependent MTase RsmB/NOP-type" evidence="6">
    <location>
        <begin position="205"/>
        <end position="469"/>
    </location>
</feature>
<feature type="active site" description="Nucleophile" evidence="5">
    <location>
        <position position="418"/>
    </location>
</feature>
<evidence type="ECO:0000313" key="8">
    <source>
        <dbReference type="Proteomes" id="UP000221734"/>
    </source>
</evidence>
<reference evidence="8" key="1">
    <citation type="submission" date="2017-10" db="EMBL/GenBank/DDBJ databases">
        <authorList>
            <person name="Frank J."/>
        </authorList>
    </citation>
    <scope>NUCLEOTIDE SEQUENCE [LARGE SCALE GENOMIC DNA]</scope>
</reference>
<dbReference type="SUPFAM" id="SSF48013">
    <property type="entry name" value="NusB-like"/>
    <property type="match status" value="1"/>
</dbReference>
<dbReference type="NCBIfam" id="NF011494">
    <property type="entry name" value="PRK14902.1"/>
    <property type="match status" value="1"/>
</dbReference>
<dbReference type="Pfam" id="PF22458">
    <property type="entry name" value="RsmF-B_ferredox"/>
    <property type="match status" value="1"/>
</dbReference>
<keyword evidence="1 5" id="KW-0489">Methyltransferase</keyword>
<dbReference type="PANTHER" id="PTHR22807:SF53">
    <property type="entry name" value="RIBOSOMAL RNA SMALL SUBUNIT METHYLTRANSFERASE B-RELATED"/>
    <property type="match status" value="1"/>
</dbReference>
<feature type="binding site" evidence="5">
    <location>
        <position position="347"/>
    </location>
    <ligand>
        <name>S-adenosyl-L-methionine</name>
        <dbReference type="ChEBI" id="CHEBI:59789"/>
    </ligand>
</feature>
<evidence type="ECO:0000313" key="7">
    <source>
        <dbReference type="EMBL" id="SOH05569.1"/>
    </source>
</evidence>
<dbReference type="Pfam" id="PF01189">
    <property type="entry name" value="Methyltr_RsmB-F"/>
    <property type="match status" value="1"/>
</dbReference>
<dbReference type="Gene3D" id="3.40.50.150">
    <property type="entry name" value="Vaccinia Virus protein VP39"/>
    <property type="match status" value="1"/>
</dbReference>
<protein>
    <recommendedName>
        <fullName evidence="6">SAM-dependent MTase RsmB/NOP-type domain-containing protein</fullName>
    </recommendedName>
</protein>
<dbReference type="GO" id="GO:0006355">
    <property type="term" value="P:regulation of DNA-templated transcription"/>
    <property type="evidence" value="ECO:0007669"/>
    <property type="project" value="InterPro"/>
</dbReference>
<dbReference type="InterPro" id="IPR006027">
    <property type="entry name" value="NusB_RsmB_TIM44"/>
</dbReference>
<evidence type="ECO:0000256" key="2">
    <source>
        <dbReference type="ARBA" id="ARBA00022679"/>
    </source>
</evidence>
<sequence>MKNSSNKIDVRLESIRILRKVDEKDVLAQELVEERCQQTNVSRRDKHLLLELVNGITRHRLSLDTILSFFSKIPPQKIEPWLLYALRLGIYQMIFLDKIPHSAAVNTSVELVKNLIRRPDAARFANAILRAVDRTIKNKYSVNHKNVNQQKLLYKKENVWCEFSEPIFPDPGENLTSYIAKNYSHPEWLIKRWLTRYGIDKTIEICKANNHIPTLSLRINHNKTSINEFASLLEQNGILARVIDNNALIINKSVVSDIPGFSNGLFSVQDITSMKVGTFLIAETPTAGAITLLDMCAAPGGKTTHIAEIIQNKGSIYALDISLKRLHRVKENCQRLGIKNITIICCDASEGKIPFRCKFDRVLADVPCSNTGVLSRRVEARWRITEKNIKQLAALQYSLLKTGSTMLKQDGILVYSTCSIEPEENQEVVQKFLKNEPQFYLDKEDCYSPEINKGDGGYMARIRKRNLGW</sequence>
<dbReference type="Gene3D" id="1.10.940.10">
    <property type="entry name" value="NusB-like"/>
    <property type="match status" value="1"/>
</dbReference>
<name>A0A2C9CI46_KUEST</name>
<dbReference type="PANTHER" id="PTHR22807">
    <property type="entry name" value="NOP2 YEAST -RELATED NOL1/NOP2/FMU SUN DOMAIN-CONTAINING"/>
    <property type="match status" value="1"/>
</dbReference>
<dbReference type="Pfam" id="PF01029">
    <property type="entry name" value="NusB"/>
    <property type="match status" value="1"/>
</dbReference>
<accession>A0A2C9CI46</accession>
<organism evidence="7 8">
    <name type="scientific">Kuenenia stuttgartiensis</name>
    <dbReference type="NCBI Taxonomy" id="174633"/>
    <lineage>
        <taxon>Bacteria</taxon>
        <taxon>Pseudomonadati</taxon>
        <taxon>Planctomycetota</taxon>
        <taxon>Candidatus Brocadiia</taxon>
        <taxon>Candidatus Brocadiales</taxon>
        <taxon>Candidatus Brocadiaceae</taxon>
        <taxon>Candidatus Kuenenia</taxon>
    </lineage>
</organism>
<dbReference type="EMBL" id="LT934425">
    <property type="protein sequence ID" value="SOH05569.1"/>
    <property type="molecule type" value="Genomic_DNA"/>
</dbReference>
<evidence type="ECO:0000256" key="3">
    <source>
        <dbReference type="ARBA" id="ARBA00022691"/>
    </source>
</evidence>
<dbReference type="SUPFAM" id="SSF53335">
    <property type="entry name" value="S-adenosyl-L-methionine-dependent methyltransferases"/>
    <property type="match status" value="1"/>
</dbReference>
<dbReference type="OrthoDB" id="9810297at2"/>
<feature type="binding site" evidence="5">
    <location>
        <position position="320"/>
    </location>
    <ligand>
        <name>S-adenosyl-L-methionine</name>
        <dbReference type="ChEBI" id="CHEBI:59789"/>
    </ligand>
</feature>
<dbReference type="RefSeq" id="WP_099326134.1">
    <property type="nucleotide sequence ID" value="NZ_LT934425.1"/>
</dbReference>
<keyword evidence="4 5" id="KW-0694">RNA-binding</keyword>
<dbReference type="Proteomes" id="UP000221734">
    <property type="component" value="Chromosome Kuenenia_stuttgartiensis_MBR1"/>
</dbReference>
<dbReference type="InterPro" id="IPR035926">
    <property type="entry name" value="NusB-like_sf"/>
</dbReference>
<evidence type="ECO:0000259" key="6">
    <source>
        <dbReference type="PROSITE" id="PS51686"/>
    </source>
</evidence>
<feature type="binding site" evidence="5">
    <location>
        <position position="365"/>
    </location>
    <ligand>
        <name>S-adenosyl-L-methionine</name>
        <dbReference type="ChEBI" id="CHEBI:59789"/>
    </ligand>
</feature>
<dbReference type="CDD" id="cd02440">
    <property type="entry name" value="AdoMet_MTases"/>
    <property type="match status" value="1"/>
</dbReference>
<dbReference type="InterPro" id="IPR054728">
    <property type="entry name" value="RsmB-like_ferredoxin"/>
</dbReference>
<dbReference type="PRINTS" id="PR02008">
    <property type="entry name" value="RCMTFAMILY"/>
</dbReference>
<dbReference type="InterPro" id="IPR029063">
    <property type="entry name" value="SAM-dependent_MTases_sf"/>
</dbReference>
<dbReference type="GO" id="GO:0003723">
    <property type="term" value="F:RNA binding"/>
    <property type="evidence" value="ECO:0007669"/>
    <property type="project" value="UniProtKB-UniRule"/>
</dbReference>